<dbReference type="PANTHER" id="PTHR46988:SF2">
    <property type="entry name" value="TWO PORE CALCIUM CHANNEL PROTEIN 1"/>
    <property type="match status" value="1"/>
</dbReference>
<keyword evidence="4" id="KW-0813">Transport</keyword>
<dbReference type="InterPro" id="IPR002048">
    <property type="entry name" value="EF_hand_dom"/>
</dbReference>
<evidence type="ECO:0000256" key="2">
    <source>
        <dbReference type="ARBA" id="ARBA00009286"/>
    </source>
</evidence>
<dbReference type="EMBL" id="QEFC01001468">
    <property type="protein sequence ID" value="KAE9457650.1"/>
    <property type="molecule type" value="Genomic_DNA"/>
</dbReference>
<evidence type="ECO:0000313" key="16">
    <source>
        <dbReference type="EMBL" id="KAE9457650.1"/>
    </source>
</evidence>
<keyword evidence="11" id="KW-0406">Ion transport</keyword>
<evidence type="ECO:0000256" key="7">
    <source>
        <dbReference type="ARBA" id="ARBA00022692"/>
    </source>
</evidence>
<keyword evidence="8" id="KW-0677">Repeat</keyword>
<evidence type="ECO:0000256" key="1">
    <source>
        <dbReference type="ARBA" id="ARBA00004141"/>
    </source>
</evidence>
<evidence type="ECO:0000256" key="10">
    <source>
        <dbReference type="ARBA" id="ARBA00022989"/>
    </source>
</evidence>
<keyword evidence="12 14" id="KW-0472">Membrane</keyword>
<keyword evidence="13" id="KW-0407">Ion channel</keyword>
<feature type="transmembrane region" description="Helical" evidence="14">
    <location>
        <begin position="18"/>
        <end position="47"/>
    </location>
</feature>
<dbReference type="GO" id="GO:0000325">
    <property type="term" value="C:plant-type vacuole"/>
    <property type="evidence" value="ECO:0007669"/>
    <property type="project" value="TreeGrafter"/>
</dbReference>
<dbReference type="Proteomes" id="UP000428333">
    <property type="component" value="Linkage Group LG06"/>
</dbReference>
<evidence type="ECO:0000256" key="4">
    <source>
        <dbReference type="ARBA" id="ARBA00022448"/>
    </source>
</evidence>
<sequence length="581" mass="67274">MECQVITGKFAPVSWHNIYHWCLVFPYFLQVQALGLLFLLFSSWVAYVMFEDTEQGKTVFTSFGTTLYQMLILFTTSNNPEVWIPAYNESNFRGLPVGFAFFSSFTCYWVFTSSLICSSLLYMIASKVRYSLHNVELVKQVVEKDRMRKRILGKAFNLIDKNVSDEHCQKDTSCIAVLLLCFICSILTCRTLPKISREDFELIFDELDDSHDFKINMDEFADLCHAIAMQFQKEDSPSCFEKFPAFYHSCLSEKLKAFVRGPMFGYVVAFILILNLFAVIIETTLDIENNSAQQVWQKVEFVFGWLYVVEMALKIYAYGFENYWRDGQNRFDFFITWVIGKCQRIFNPVRNICFMPFYDNLYIFCTIYALSVIGETATFLSPDDSSFISNGEWIRYLLLARMLRFFRLLMHVQRYRAFLATFLSLVPSLMPYLGTIFCVMCIYCSLGVQIFGGIVHAGNPKLDGTDLDENDGAAASELDGRLLLMEDLAFDLGYLFSYDGPLMHVHVVVAFVLEAFFAETELETSEKCEDPEQVSTSYSDLKLDKRKQKKMKRNTLINNEHVIRSEVEIEVSGLLYKKSWK</sequence>
<dbReference type="InterPro" id="IPR005821">
    <property type="entry name" value="Ion_trans_dom"/>
</dbReference>
<keyword evidence="10 14" id="KW-1133">Transmembrane helix</keyword>
<feature type="non-terminal residue" evidence="16">
    <location>
        <position position="1"/>
    </location>
</feature>
<evidence type="ECO:0000256" key="5">
    <source>
        <dbReference type="ARBA" id="ARBA00022568"/>
    </source>
</evidence>
<comment type="caution">
    <text evidence="16">The sequence shown here is derived from an EMBL/GenBank/DDBJ whole genome shotgun (WGS) entry which is preliminary data.</text>
</comment>
<gene>
    <name evidence="16" type="ORF">C3L33_10445</name>
</gene>
<dbReference type="SUPFAM" id="SSF81324">
    <property type="entry name" value="Voltage-gated potassium channels"/>
    <property type="match status" value="1"/>
</dbReference>
<keyword evidence="7 14" id="KW-0812">Transmembrane</keyword>
<dbReference type="Gene3D" id="1.20.120.350">
    <property type="entry name" value="Voltage-gated potassium channels. Chain C"/>
    <property type="match status" value="1"/>
</dbReference>
<feature type="transmembrane region" description="Helical" evidence="14">
    <location>
        <begin position="301"/>
        <end position="320"/>
    </location>
</feature>
<dbReference type="InterPro" id="IPR044581">
    <property type="entry name" value="TPC1_plant"/>
</dbReference>
<dbReference type="GO" id="GO:0005774">
    <property type="term" value="C:vacuolar membrane"/>
    <property type="evidence" value="ECO:0007669"/>
    <property type="project" value="TreeGrafter"/>
</dbReference>
<dbReference type="AlphaFoldDB" id="A0A6A4LGZ8"/>
<dbReference type="PANTHER" id="PTHR46988">
    <property type="entry name" value="TWO PORE CALCIUM CHANNEL PROTEIN 1"/>
    <property type="match status" value="1"/>
</dbReference>
<evidence type="ECO:0000256" key="9">
    <source>
        <dbReference type="ARBA" id="ARBA00022837"/>
    </source>
</evidence>
<reference evidence="16 17" key="1">
    <citation type="journal article" date="2019" name="Genome Biol. Evol.">
        <title>The Rhododendron genome and chromosomal organization provide insight into shared whole-genome duplications across the heath family (Ericaceae).</title>
        <authorList>
            <person name="Soza V.L."/>
            <person name="Lindsley D."/>
            <person name="Waalkes A."/>
            <person name="Ramage E."/>
            <person name="Patwardhan R.P."/>
            <person name="Burton J.N."/>
            <person name="Adey A."/>
            <person name="Kumar A."/>
            <person name="Qiu R."/>
            <person name="Shendure J."/>
            <person name="Hall B."/>
        </authorList>
    </citation>
    <scope>NUCLEOTIDE SEQUENCE [LARGE SCALE GENOMIC DNA]</scope>
    <source>
        <strain evidence="16">RSF 1966-606</strain>
    </source>
</reference>
<keyword evidence="5" id="KW-0109">Calcium transport</keyword>
<evidence type="ECO:0000259" key="15">
    <source>
        <dbReference type="PROSITE" id="PS50222"/>
    </source>
</evidence>
<dbReference type="InterPro" id="IPR027359">
    <property type="entry name" value="Volt_channel_dom_sf"/>
</dbReference>
<evidence type="ECO:0000256" key="11">
    <source>
        <dbReference type="ARBA" id="ARBA00023065"/>
    </source>
</evidence>
<feature type="transmembrane region" description="Helical" evidence="14">
    <location>
        <begin position="361"/>
        <end position="381"/>
    </location>
</feature>
<dbReference type="Pfam" id="PF00520">
    <property type="entry name" value="Ion_trans"/>
    <property type="match status" value="2"/>
</dbReference>
<keyword evidence="9" id="KW-0106">Calcium</keyword>
<dbReference type="FunFam" id="1.20.120.350:FF:000055">
    <property type="entry name" value="Two pore calcium channel protein 1"/>
    <property type="match status" value="1"/>
</dbReference>
<feature type="domain" description="EF-hand" evidence="15">
    <location>
        <begin position="195"/>
        <end position="230"/>
    </location>
</feature>
<evidence type="ECO:0000256" key="13">
    <source>
        <dbReference type="ARBA" id="ARBA00023303"/>
    </source>
</evidence>
<evidence type="ECO:0000256" key="6">
    <source>
        <dbReference type="ARBA" id="ARBA00022673"/>
    </source>
</evidence>
<dbReference type="GO" id="GO:0005245">
    <property type="term" value="F:voltage-gated calcium channel activity"/>
    <property type="evidence" value="ECO:0007669"/>
    <property type="project" value="InterPro"/>
</dbReference>
<feature type="transmembrane region" description="Helical" evidence="14">
    <location>
        <begin position="263"/>
        <end position="281"/>
    </location>
</feature>
<feature type="transmembrane region" description="Helical" evidence="14">
    <location>
        <begin position="97"/>
        <end position="124"/>
    </location>
</feature>
<evidence type="ECO:0000256" key="3">
    <source>
        <dbReference type="ARBA" id="ARBA00011738"/>
    </source>
</evidence>
<keyword evidence="17" id="KW-1185">Reference proteome</keyword>
<dbReference type="PROSITE" id="PS50222">
    <property type="entry name" value="EF_HAND_2"/>
    <property type="match status" value="1"/>
</dbReference>
<comment type="subcellular location">
    <subcellularLocation>
        <location evidence="1">Membrane</location>
        <topology evidence="1">Multi-pass membrane protein</topology>
    </subcellularLocation>
</comment>
<evidence type="ECO:0000256" key="14">
    <source>
        <dbReference type="SAM" id="Phobius"/>
    </source>
</evidence>
<evidence type="ECO:0000256" key="12">
    <source>
        <dbReference type="ARBA" id="ARBA00023136"/>
    </source>
</evidence>
<comment type="subunit">
    <text evidence="3">Homodimer.</text>
</comment>
<protein>
    <recommendedName>
        <fullName evidence="15">EF-hand domain-containing protein</fullName>
    </recommendedName>
</protein>
<organism evidence="16 17">
    <name type="scientific">Rhododendron williamsianum</name>
    <dbReference type="NCBI Taxonomy" id="262921"/>
    <lineage>
        <taxon>Eukaryota</taxon>
        <taxon>Viridiplantae</taxon>
        <taxon>Streptophyta</taxon>
        <taxon>Embryophyta</taxon>
        <taxon>Tracheophyta</taxon>
        <taxon>Spermatophyta</taxon>
        <taxon>Magnoliopsida</taxon>
        <taxon>eudicotyledons</taxon>
        <taxon>Gunneridae</taxon>
        <taxon>Pentapetalae</taxon>
        <taxon>asterids</taxon>
        <taxon>Ericales</taxon>
        <taxon>Ericaceae</taxon>
        <taxon>Ericoideae</taxon>
        <taxon>Rhodoreae</taxon>
        <taxon>Rhododendron</taxon>
    </lineage>
</organism>
<keyword evidence="6" id="KW-0107">Calcium channel</keyword>
<evidence type="ECO:0000256" key="8">
    <source>
        <dbReference type="ARBA" id="ARBA00022737"/>
    </source>
</evidence>
<name>A0A6A4LGZ8_9ERIC</name>
<dbReference type="OrthoDB" id="416585at2759"/>
<evidence type="ECO:0000313" key="17">
    <source>
        <dbReference type="Proteomes" id="UP000428333"/>
    </source>
</evidence>
<accession>A0A6A4LGZ8</accession>
<proteinExistence type="inferred from homology"/>
<dbReference type="GO" id="GO:0005509">
    <property type="term" value="F:calcium ion binding"/>
    <property type="evidence" value="ECO:0007669"/>
    <property type="project" value="InterPro"/>
</dbReference>
<comment type="similarity">
    <text evidence="2">Belongs to the calcium channel alpha-1 subunit (TC 1.A.1.11) family. Two pore calcium channel subfamily.</text>
</comment>